<gene>
    <name evidence="1" type="ORF">H8E19_13860</name>
</gene>
<dbReference type="SUPFAM" id="SSF56529">
    <property type="entry name" value="FAH"/>
    <property type="match status" value="1"/>
</dbReference>
<reference evidence="1 2" key="1">
    <citation type="submission" date="2020-08" db="EMBL/GenBank/DDBJ databases">
        <title>Bridging the membrane lipid divide: bacteria of the FCB group superphylum have the potential to synthesize archaeal ether lipids.</title>
        <authorList>
            <person name="Villanueva L."/>
            <person name="Von Meijenfeldt F.A.B."/>
            <person name="Westbye A.B."/>
            <person name="Yadav S."/>
            <person name="Hopmans E.C."/>
            <person name="Dutilh B.E."/>
            <person name="Sinninghe Damste J.S."/>
        </authorList>
    </citation>
    <scope>NUCLEOTIDE SEQUENCE [LARGE SCALE GENOMIC DNA]</scope>
    <source>
        <strain evidence="1">NIOZ-UU27</strain>
    </source>
</reference>
<organism evidence="1 2">
    <name type="scientific">Candidatus Desulfacyla euxinica</name>
    <dbReference type="NCBI Taxonomy" id="2841693"/>
    <lineage>
        <taxon>Bacteria</taxon>
        <taxon>Deltaproteobacteria</taxon>
        <taxon>Candidatus Desulfacyla</taxon>
    </lineage>
</organism>
<dbReference type="EMBL" id="JACNJD010000283">
    <property type="protein sequence ID" value="MBC8178486.1"/>
    <property type="molecule type" value="Genomic_DNA"/>
</dbReference>
<accession>A0A8J6N263</accession>
<comment type="caution">
    <text evidence="1">The sequence shown here is derived from an EMBL/GenBank/DDBJ whole genome shotgun (WGS) entry which is preliminary data.</text>
</comment>
<dbReference type="AlphaFoldDB" id="A0A8J6N263"/>
<dbReference type="InterPro" id="IPR021269">
    <property type="entry name" value="DUF2848"/>
</dbReference>
<name>A0A8J6N263_9DELT</name>
<dbReference type="InterPro" id="IPR036663">
    <property type="entry name" value="Fumarylacetoacetase_C_sf"/>
</dbReference>
<evidence type="ECO:0000313" key="2">
    <source>
        <dbReference type="Proteomes" id="UP000650524"/>
    </source>
</evidence>
<dbReference type="Proteomes" id="UP000650524">
    <property type="component" value="Unassembled WGS sequence"/>
</dbReference>
<dbReference type="Pfam" id="PF11010">
    <property type="entry name" value="DUF2848"/>
    <property type="match status" value="1"/>
</dbReference>
<dbReference type="GO" id="GO:0003824">
    <property type="term" value="F:catalytic activity"/>
    <property type="evidence" value="ECO:0007669"/>
    <property type="project" value="InterPro"/>
</dbReference>
<proteinExistence type="predicted"/>
<sequence>MKELRLKLLKDDVLTPLEFTVRRMVNAGYVGRDRKAVEAHIEELRREGVPPPPFVPILFPVLSNNITADHDIEVIGGKSSGEAEFVLLLDRGRIFVAVGSDHTDREIERHSIVHSKQICGNVLSTTVWDYEDLKPHWDELLLQSWVKPKGSDEEVLYQNAPLATIISAEEIREMVMSKMVDGETDGLVIFSGTVPVLTGEVIYGRYFRSELVDLRLNRKLKCGYNVVELDYLKDLEKIFE</sequence>
<protein>
    <submittedName>
        <fullName evidence="1">DUF2848 family protein</fullName>
    </submittedName>
</protein>
<evidence type="ECO:0000313" key="1">
    <source>
        <dbReference type="EMBL" id="MBC8178486.1"/>
    </source>
</evidence>